<dbReference type="PROSITE" id="PS50231">
    <property type="entry name" value="RICIN_B_LECTIN"/>
    <property type="match status" value="1"/>
</dbReference>
<dbReference type="InterPro" id="IPR035992">
    <property type="entry name" value="Ricin_B-like_lectins"/>
</dbReference>
<comment type="caution">
    <text evidence="3">The sequence shown here is derived from an EMBL/GenBank/DDBJ whole genome shotgun (WGS) entry which is preliminary data.</text>
</comment>
<keyword evidence="3" id="KW-0430">Lectin</keyword>
<name>A0A3N1HDC7_9PSEU</name>
<dbReference type="CDD" id="cd23415">
    <property type="entry name" value="beta-trefoil_Ricin_AH"/>
    <property type="match status" value="1"/>
</dbReference>
<keyword evidence="4" id="KW-1185">Reference proteome</keyword>
<accession>A0A3N1HDC7</accession>
<reference evidence="3 4" key="1">
    <citation type="submission" date="2018-11" db="EMBL/GenBank/DDBJ databases">
        <title>Sequencing the genomes of 1000 actinobacteria strains.</title>
        <authorList>
            <person name="Klenk H.-P."/>
        </authorList>
    </citation>
    <scope>NUCLEOTIDE SEQUENCE [LARGE SCALE GENOMIC DNA]</scope>
    <source>
        <strain evidence="3 4">DSM 44231</strain>
    </source>
</reference>
<dbReference type="Gene3D" id="2.80.10.50">
    <property type="match status" value="1"/>
</dbReference>
<dbReference type="RefSeq" id="WP_123745768.1">
    <property type="nucleotide sequence ID" value="NZ_RJKM01000001.1"/>
</dbReference>
<evidence type="ECO:0000313" key="4">
    <source>
        <dbReference type="Proteomes" id="UP000268727"/>
    </source>
</evidence>
<sequence length="167" mass="17778">MNATLRPIKAAVAALLMAAATLLAPAAPASAAAPVTIQNIGTADCLDQHYNTAAQPTTTVYVWPDPCHFVGNQQWTFEFVGGGNNYRVINARSGWCLSAPNGAGSRVFTEFCVSPLPNKQKWTPVLNSFGSNLLVNALSGQCLRQSGADAYVAACDENTTTQRWSWS</sequence>
<feature type="domain" description="Ricin B lectin" evidence="2">
    <location>
        <begin position="34"/>
        <end position="164"/>
    </location>
</feature>
<feature type="chain" id="PRO_5018220861" evidence="1">
    <location>
        <begin position="32"/>
        <end position="167"/>
    </location>
</feature>
<proteinExistence type="predicted"/>
<feature type="signal peptide" evidence="1">
    <location>
        <begin position="1"/>
        <end position="31"/>
    </location>
</feature>
<dbReference type="EMBL" id="RJKM01000001">
    <property type="protein sequence ID" value="ROP40477.1"/>
    <property type="molecule type" value="Genomic_DNA"/>
</dbReference>
<evidence type="ECO:0000256" key="1">
    <source>
        <dbReference type="SAM" id="SignalP"/>
    </source>
</evidence>
<dbReference type="SUPFAM" id="SSF50370">
    <property type="entry name" value="Ricin B-like lectins"/>
    <property type="match status" value="1"/>
</dbReference>
<dbReference type="AlphaFoldDB" id="A0A3N1HDC7"/>
<keyword evidence="1" id="KW-0732">Signal</keyword>
<dbReference type="GO" id="GO:0030246">
    <property type="term" value="F:carbohydrate binding"/>
    <property type="evidence" value="ECO:0007669"/>
    <property type="project" value="UniProtKB-KW"/>
</dbReference>
<dbReference type="Pfam" id="PF00652">
    <property type="entry name" value="Ricin_B_lectin"/>
    <property type="match status" value="1"/>
</dbReference>
<gene>
    <name evidence="3" type="ORF">EDD40_5889</name>
</gene>
<dbReference type="InterPro" id="IPR000772">
    <property type="entry name" value="Ricin_B_lectin"/>
</dbReference>
<protein>
    <submittedName>
        <fullName evidence="3">Ricin-type beta-trefoil lectin protein</fullName>
    </submittedName>
</protein>
<dbReference type="Proteomes" id="UP000268727">
    <property type="component" value="Unassembled WGS sequence"/>
</dbReference>
<organism evidence="3 4">
    <name type="scientific">Saccharothrix texasensis</name>
    <dbReference type="NCBI Taxonomy" id="103734"/>
    <lineage>
        <taxon>Bacteria</taxon>
        <taxon>Bacillati</taxon>
        <taxon>Actinomycetota</taxon>
        <taxon>Actinomycetes</taxon>
        <taxon>Pseudonocardiales</taxon>
        <taxon>Pseudonocardiaceae</taxon>
        <taxon>Saccharothrix</taxon>
    </lineage>
</organism>
<dbReference type="OrthoDB" id="9888551at2"/>
<evidence type="ECO:0000313" key="3">
    <source>
        <dbReference type="EMBL" id="ROP40477.1"/>
    </source>
</evidence>
<evidence type="ECO:0000259" key="2">
    <source>
        <dbReference type="Pfam" id="PF00652"/>
    </source>
</evidence>